<evidence type="ECO:0000259" key="4">
    <source>
        <dbReference type="Pfam" id="PF24866"/>
    </source>
</evidence>
<feature type="chain" id="PRO_5005286408" description="DUF7732 domain-containing protein" evidence="3">
    <location>
        <begin position="24"/>
        <end position="303"/>
    </location>
</feature>
<gene>
    <name evidence="5" type="ORF">CIRG_05788</name>
</gene>
<evidence type="ECO:0000256" key="1">
    <source>
        <dbReference type="SAM" id="MobiDB-lite"/>
    </source>
</evidence>
<dbReference type="PANTHER" id="PTHR42091">
    <property type="entry name" value="CONSERVED GLYCINE-RICH PROTEIN (AFU_ORTHOLOGUE AFUA_7G02440)"/>
    <property type="match status" value="1"/>
</dbReference>
<name>A0A0J7B813_COCIT</name>
<feature type="compositionally biased region" description="Gly residues" evidence="1">
    <location>
        <begin position="123"/>
        <end position="138"/>
    </location>
</feature>
<dbReference type="Pfam" id="PF24866">
    <property type="entry name" value="DUF7732"/>
    <property type="match status" value="1"/>
</dbReference>
<dbReference type="AlphaFoldDB" id="A0A0J7B813"/>
<feature type="compositionally biased region" description="Low complexity" evidence="1">
    <location>
        <begin position="111"/>
        <end position="122"/>
    </location>
</feature>
<feature type="domain" description="DUF7732" evidence="4">
    <location>
        <begin position="140"/>
        <end position="264"/>
    </location>
</feature>
<dbReference type="PANTHER" id="PTHR42091:SF1">
    <property type="entry name" value="CONSERVED GLYCINE-RICH PROTEIN (AFU_ORTHOLOGUE AFUA_7G02440)"/>
    <property type="match status" value="1"/>
</dbReference>
<accession>A0A0J7B813</accession>
<organism evidence="5 6">
    <name type="scientific">Coccidioides immitis RMSCC 2394</name>
    <dbReference type="NCBI Taxonomy" id="404692"/>
    <lineage>
        <taxon>Eukaryota</taxon>
        <taxon>Fungi</taxon>
        <taxon>Dikarya</taxon>
        <taxon>Ascomycota</taxon>
        <taxon>Pezizomycotina</taxon>
        <taxon>Eurotiomycetes</taxon>
        <taxon>Eurotiomycetidae</taxon>
        <taxon>Onygenales</taxon>
        <taxon>Onygenaceae</taxon>
        <taxon>Coccidioides</taxon>
    </lineage>
</organism>
<dbReference type="STRING" id="404692.A0A0J7B813"/>
<dbReference type="InterPro" id="IPR056634">
    <property type="entry name" value="DUF7732"/>
</dbReference>
<keyword evidence="2" id="KW-0812">Transmembrane</keyword>
<proteinExistence type="predicted"/>
<protein>
    <recommendedName>
        <fullName evidence="4">DUF7732 domain-containing protein</fullName>
    </recommendedName>
</protein>
<evidence type="ECO:0000256" key="2">
    <source>
        <dbReference type="SAM" id="Phobius"/>
    </source>
</evidence>
<evidence type="ECO:0000313" key="6">
    <source>
        <dbReference type="Proteomes" id="UP000054565"/>
    </source>
</evidence>
<keyword evidence="3" id="KW-0732">Signal</keyword>
<evidence type="ECO:0000313" key="5">
    <source>
        <dbReference type="EMBL" id="KMP06107.1"/>
    </source>
</evidence>
<feature type="signal peptide" evidence="3">
    <location>
        <begin position="1"/>
        <end position="23"/>
    </location>
</feature>
<feature type="region of interest" description="Disordered" evidence="1">
    <location>
        <begin position="48"/>
        <end position="138"/>
    </location>
</feature>
<feature type="transmembrane region" description="Helical" evidence="2">
    <location>
        <begin position="161"/>
        <end position="182"/>
    </location>
</feature>
<feature type="compositionally biased region" description="Gly residues" evidence="1">
    <location>
        <begin position="60"/>
        <end position="110"/>
    </location>
</feature>
<keyword evidence="2" id="KW-0472">Membrane</keyword>
<dbReference type="Proteomes" id="UP000054565">
    <property type="component" value="Unassembled WGS sequence"/>
</dbReference>
<dbReference type="EMBL" id="DS028096">
    <property type="protein sequence ID" value="KMP06107.1"/>
    <property type="molecule type" value="Genomic_DNA"/>
</dbReference>
<keyword evidence="2" id="KW-1133">Transmembrane helix</keyword>
<evidence type="ECO:0000256" key="3">
    <source>
        <dbReference type="SAM" id="SignalP"/>
    </source>
</evidence>
<reference evidence="6" key="1">
    <citation type="journal article" date="2010" name="Genome Res.">
        <title>Population genomic sequencing of Coccidioides fungi reveals recent hybridization and transposon control.</title>
        <authorList>
            <person name="Neafsey D.E."/>
            <person name="Barker B.M."/>
            <person name="Sharpton T.J."/>
            <person name="Stajich J.E."/>
            <person name="Park D.J."/>
            <person name="Whiston E."/>
            <person name="Hung C.-Y."/>
            <person name="McMahan C."/>
            <person name="White J."/>
            <person name="Sykes S."/>
            <person name="Heiman D."/>
            <person name="Young S."/>
            <person name="Zeng Q."/>
            <person name="Abouelleil A."/>
            <person name="Aftuck L."/>
            <person name="Bessette D."/>
            <person name="Brown A."/>
            <person name="FitzGerald M."/>
            <person name="Lui A."/>
            <person name="Macdonald J.P."/>
            <person name="Priest M."/>
            <person name="Orbach M.J."/>
            <person name="Galgiani J.N."/>
            <person name="Kirkland T.N."/>
            <person name="Cole G.T."/>
            <person name="Birren B.W."/>
            <person name="Henn M.R."/>
            <person name="Taylor J.W."/>
            <person name="Rounsley S.D."/>
        </authorList>
    </citation>
    <scope>NUCLEOTIDE SEQUENCE [LARGE SCALE GENOMIC DNA]</scope>
    <source>
        <strain evidence="6">RMSCC 2394</strain>
    </source>
</reference>
<sequence length="303" mass="30735">MKIKSSFTLGLLLFLSSSLSVTSRRVLRTDLSRTEAEASGHYAPVIDAPKLPVLEKRRGGGGGGGGRGGGGGARGGGGRGGGGGRSGGGSGGRSGGGGRGGSPGGRGGASSPGSRPSSNAGGTSPGGSGSPRSYGGGNNYAGGAEVPYTAGRRSPTGLLPFFLPVALLAFFPGLWLFGAYAYQSNHDFNWRNRTSGMDENIPIICLCQQYSVCGCDDNNNSTYIQSILNDTDQNGLPRNSSIVKTVEVNGTTRIYINGTLPNGTTAPSGESTNMAPGLMLPHLLKLSGYWSMVAIVLATVTLL</sequence>
<dbReference type="OrthoDB" id="5425547at2759"/>